<gene>
    <name evidence="1" type="ORF">BDDG_13131</name>
</gene>
<organism evidence="1">
    <name type="scientific">Ajellomyces dermatitidis (strain ATCC 18188 / CBS 674.68)</name>
    <name type="common">Blastomyces dermatitidis</name>
    <dbReference type="NCBI Taxonomy" id="653446"/>
    <lineage>
        <taxon>Eukaryota</taxon>
        <taxon>Fungi</taxon>
        <taxon>Dikarya</taxon>
        <taxon>Ascomycota</taxon>
        <taxon>Pezizomycotina</taxon>
        <taxon>Eurotiomycetes</taxon>
        <taxon>Eurotiomycetidae</taxon>
        <taxon>Onygenales</taxon>
        <taxon>Ajellomycetaceae</taxon>
        <taxon>Blastomyces</taxon>
    </lineage>
</organism>
<name>A0A0J9HIB8_AJEDA</name>
<feature type="non-terminal residue" evidence="1">
    <location>
        <position position="92"/>
    </location>
</feature>
<dbReference type="EMBL" id="GG749531">
    <property type="protein sequence ID" value="KMW68919.1"/>
    <property type="molecule type" value="Genomic_DNA"/>
</dbReference>
<reference evidence="1" key="1">
    <citation type="submission" date="2010-03" db="EMBL/GenBank/DDBJ databases">
        <title>Annotation of Blastomyces dermatitidis strain ATCC 18188.</title>
        <authorList>
            <consortium name="The Broad Institute Genome Sequencing Platform"/>
            <consortium name="Broad Institute Genome Sequencing Center for Infectious Disease."/>
            <person name="Cuomo C."/>
            <person name="Klein B."/>
            <person name="Sullivan T."/>
            <person name="Heitman J."/>
            <person name="Young S."/>
            <person name="Zeng Q."/>
            <person name="Gargeya S."/>
            <person name="Alvarado L."/>
            <person name="Berlin A.M."/>
            <person name="Chapman S.B."/>
            <person name="Chen Z."/>
            <person name="Freedman E."/>
            <person name="Gellesch M."/>
            <person name="Goldberg J."/>
            <person name="Griggs A."/>
            <person name="Gujja S."/>
            <person name="Heilman E."/>
            <person name="Heiman D."/>
            <person name="Howarth C."/>
            <person name="Mehta T."/>
            <person name="Neiman D."/>
            <person name="Pearson M."/>
            <person name="Roberts A."/>
            <person name="Saif S."/>
            <person name="Shea T."/>
            <person name="Shenoy N."/>
            <person name="Sisk P."/>
            <person name="Stolte C."/>
            <person name="Sykes S."/>
            <person name="White J."/>
            <person name="Yandava C."/>
            <person name="Haas B."/>
            <person name="Nusbaum C."/>
            <person name="Birren B."/>
        </authorList>
    </citation>
    <scope>NUCLEOTIDE SEQUENCE</scope>
    <source>
        <strain evidence="1">ATCC 18188</strain>
    </source>
</reference>
<dbReference type="AlphaFoldDB" id="A0A0J9HIB8"/>
<protein>
    <submittedName>
        <fullName evidence="1">Uncharacterized protein</fullName>
    </submittedName>
</protein>
<accession>A0A0J9HIB8</accession>
<sequence length="92" mass="10493">SIILTSVKTDSEVKISCSTSAKTVNKAKMNCIIDYRAQDLKMLRQLSNLDKYNLNIIQTVQKKLNKIAKFINMISAVENTVTNNHFFKLLSR</sequence>
<feature type="non-terminal residue" evidence="1">
    <location>
        <position position="1"/>
    </location>
</feature>
<evidence type="ECO:0000313" key="1">
    <source>
        <dbReference type="EMBL" id="KMW68919.1"/>
    </source>
</evidence>
<dbReference type="Proteomes" id="UP000007802">
    <property type="component" value="Unassembled WGS sequence"/>
</dbReference>
<proteinExistence type="predicted"/>